<dbReference type="EMBL" id="JARQWQ010000024">
    <property type="protein sequence ID" value="KAK2563864.1"/>
    <property type="molecule type" value="Genomic_DNA"/>
</dbReference>
<reference evidence="1" key="2">
    <citation type="journal article" date="2023" name="Science">
        <title>Genomic signatures of disease resistance in endangered staghorn corals.</title>
        <authorList>
            <person name="Vollmer S.V."/>
            <person name="Selwyn J.D."/>
            <person name="Despard B.A."/>
            <person name="Roesel C.L."/>
        </authorList>
    </citation>
    <scope>NUCLEOTIDE SEQUENCE</scope>
    <source>
        <strain evidence="1">K2</strain>
    </source>
</reference>
<keyword evidence="2" id="KW-1185">Reference proteome</keyword>
<gene>
    <name evidence="1" type="ORF">P5673_012871</name>
</gene>
<dbReference type="AlphaFoldDB" id="A0AAD9QM52"/>
<protein>
    <submittedName>
        <fullName evidence="1">Uncharacterized protein</fullName>
    </submittedName>
</protein>
<proteinExistence type="predicted"/>
<reference evidence="1" key="1">
    <citation type="journal article" date="2023" name="G3 (Bethesda)">
        <title>Whole genome assembly and annotation of the endangered Caribbean coral Acropora cervicornis.</title>
        <authorList>
            <person name="Selwyn J.D."/>
            <person name="Vollmer S.V."/>
        </authorList>
    </citation>
    <scope>NUCLEOTIDE SEQUENCE</scope>
    <source>
        <strain evidence="1">K2</strain>
    </source>
</reference>
<sequence>MFQNTKLNFRRGKHSNATKNFTTHIPDNGLNTIRSVVLTQGSEFPCHYHFGKSSEKISSRRPRLIRGLYLGKESLEHQKSSTEFRFSFQKPYDKIYTENYGKKSCYKRRVIFPMSMRTELCNLQARPVRCRQANRFRVADRNSENEVIENGQAARQHQKVGTKEDKRRNTLKFVASSHSTERSSYARLFPQQFHEAEKRTFKLDDYDIWSRTSRK</sequence>
<evidence type="ECO:0000313" key="2">
    <source>
        <dbReference type="Proteomes" id="UP001249851"/>
    </source>
</evidence>
<name>A0AAD9QM52_ACRCE</name>
<organism evidence="1 2">
    <name type="scientific">Acropora cervicornis</name>
    <name type="common">Staghorn coral</name>
    <dbReference type="NCBI Taxonomy" id="6130"/>
    <lineage>
        <taxon>Eukaryota</taxon>
        <taxon>Metazoa</taxon>
        <taxon>Cnidaria</taxon>
        <taxon>Anthozoa</taxon>
        <taxon>Hexacorallia</taxon>
        <taxon>Scleractinia</taxon>
        <taxon>Astrocoeniina</taxon>
        <taxon>Acroporidae</taxon>
        <taxon>Acropora</taxon>
    </lineage>
</organism>
<dbReference type="Proteomes" id="UP001249851">
    <property type="component" value="Unassembled WGS sequence"/>
</dbReference>
<accession>A0AAD9QM52</accession>
<evidence type="ECO:0000313" key="1">
    <source>
        <dbReference type="EMBL" id="KAK2563864.1"/>
    </source>
</evidence>
<comment type="caution">
    <text evidence="1">The sequence shown here is derived from an EMBL/GenBank/DDBJ whole genome shotgun (WGS) entry which is preliminary data.</text>
</comment>